<name>A0A0G0FA29_9BACT</name>
<feature type="transmembrane region" description="Helical" evidence="8">
    <location>
        <begin position="285"/>
        <end position="301"/>
    </location>
</feature>
<protein>
    <submittedName>
        <fullName evidence="9">Uncharacterized protein</fullName>
    </submittedName>
</protein>
<keyword evidence="5 8" id="KW-0812">Transmembrane</keyword>
<dbReference type="InterPro" id="IPR050297">
    <property type="entry name" value="LipidA_mod_glycosyltrf_83"/>
</dbReference>
<sequence>MKKIKRFLPLLLLTLIVLFFLATRLYKINEIPGTLYWDEASIGYNAYSITTDLKDEWGEFLPIHFRAFGEFKLPVYIYSVAFIEKIAGMSILAVRLPAVIFSAGSIVLLYLITLAFYKKHLVSLISSFLFTIFPWYFIFSRTGYEVTAGLMFFLLGLYLLLEVLKYPKFLVLSSLSFILSMYSYNSFRILVPITIAVIGVYCYLNIREKRRFILPAALSFVLVGLSLTPIINLNRLDYGNSRFNAVRIEKDSDFFGNYVKHFDPNFLFLSGDKNPRSQIPGMGQLYIWTAPFLLFGIYSLLRKPTFKNNLPILFVLIAPIPAAITKESPHALRSIAALPFLSMISAFGLVSLAELFKNKAYLLLFLIPFLLSFGFYYFTFINYYPVYSDSWQYGYNQFFQKYKEKFSEYDNVVITDSDAQPYIFALSNLTYDPKNFRQEVSFNSPDKWGISTVNRFNKFRFEKVSYENIPSGRSLVLVKNNEALKNLAAKEFIQNMGMGGGYFVYDVTK</sequence>
<feature type="transmembrane region" description="Helical" evidence="8">
    <location>
        <begin position="189"/>
        <end position="206"/>
    </location>
</feature>
<accession>A0A0G0FA29</accession>
<evidence type="ECO:0000256" key="2">
    <source>
        <dbReference type="ARBA" id="ARBA00022475"/>
    </source>
</evidence>
<keyword evidence="7 8" id="KW-0472">Membrane</keyword>
<feature type="transmembrane region" description="Helical" evidence="8">
    <location>
        <begin position="92"/>
        <end position="114"/>
    </location>
</feature>
<gene>
    <name evidence="9" type="ORF">US19_C0006G0017</name>
</gene>
<feature type="transmembrane region" description="Helical" evidence="8">
    <location>
        <begin position="144"/>
        <end position="161"/>
    </location>
</feature>
<evidence type="ECO:0000313" key="10">
    <source>
        <dbReference type="Proteomes" id="UP000034492"/>
    </source>
</evidence>
<evidence type="ECO:0000256" key="7">
    <source>
        <dbReference type="ARBA" id="ARBA00023136"/>
    </source>
</evidence>
<keyword evidence="4" id="KW-0808">Transferase</keyword>
<proteinExistence type="predicted"/>
<dbReference type="GO" id="GO:0016763">
    <property type="term" value="F:pentosyltransferase activity"/>
    <property type="evidence" value="ECO:0007669"/>
    <property type="project" value="TreeGrafter"/>
</dbReference>
<dbReference type="GO" id="GO:0005886">
    <property type="term" value="C:plasma membrane"/>
    <property type="evidence" value="ECO:0007669"/>
    <property type="project" value="UniProtKB-SubCell"/>
</dbReference>
<evidence type="ECO:0000256" key="1">
    <source>
        <dbReference type="ARBA" id="ARBA00004651"/>
    </source>
</evidence>
<keyword evidence="2" id="KW-1003">Cell membrane</keyword>
<evidence type="ECO:0000256" key="3">
    <source>
        <dbReference type="ARBA" id="ARBA00022676"/>
    </source>
</evidence>
<feature type="transmembrane region" description="Helical" evidence="8">
    <location>
        <begin position="213"/>
        <end position="231"/>
    </location>
</feature>
<organism evidence="9 10">
    <name type="scientific">Candidatus Daviesbacteria bacterium GW2011_GWB1_36_5</name>
    <dbReference type="NCBI Taxonomy" id="1618426"/>
    <lineage>
        <taxon>Bacteria</taxon>
        <taxon>Candidatus Daviesiibacteriota</taxon>
    </lineage>
</organism>
<feature type="transmembrane region" description="Helical" evidence="8">
    <location>
        <begin position="331"/>
        <end position="353"/>
    </location>
</feature>
<dbReference type="PANTHER" id="PTHR33908">
    <property type="entry name" value="MANNOSYLTRANSFERASE YKCB-RELATED"/>
    <property type="match status" value="1"/>
</dbReference>
<dbReference type="GO" id="GO:0009103">
    <property type="term" value="P:lipopolysaccharide biosynthetic process"/>
    <property type="evidence" value="ECO:0007669"/>
    <property type="project" value="UniProtKB-ARBA"/>
</dbReference>
<dbReference type="PANTHER" id="PTHR33908:SF11">
    <property type="entry name" value="MEMBRANE PROTEIN"/>
    <property type="match status" value="1"/>
</dbReference>
<keyword evidence="3" id="KW-0328">Glycosyltransferase</keyword>
<dbReference type="AlphaFoldDB" id="A0A0G0FA29"/>
<feature type="transmembrane region" description="Helical" evidence="8">
    <location>
        <begin position="121"/>
        <end position="138"/>
    </location>
</feature>
<evidence type="ECO:0000256" key="6">
    <source>
        <dbReference type="ARBA" id="ARBA00022989"/>
    </source>
</evidence>
<dbReference type="PATRIC" id="fig|1618426.3.peg.301"/>
<keyword evidence="6 8" id="KW-1133">Transmembrane helix</keyword>
<feature type="transmembrane region" description="Helical" evidence="8">
    <location>
        <begin position="360"/>
        <end position="378"/>
    </location>
</feature>
<dbReference type="EMBL" id="LBSA01000006">
    <property type="protein sequence ID" value="KKQ10375.1"/>
    <property type="molecule type" value="Genomic_DNA"/>
</dbReference>
<evidence type="ECO:0000256" key="4">
    <source>
        <dbReference type="ARBA" id="ARBA00022679"/>
    </source>
</evidence>
<reference evidence="9 10" key="1">
    <citation type="journal article" date="2015" name="Nature">
        <title>rRNA introns, odd ribosomes, and small enigmatic genomes across a large radiation of phyla.</title>
        <authorList>
            <person name="Brown C.T."/>
            <person name="Hug L.A."/>
            <person name="Thomas B.C."/>
            <person name="Sharon I."/>
            <person name="Castelle C.J."/>
            <person name="Singh A."/>
            <person name="Wilkins M.J."/>
            <person name="Williams K.H."/>
            <person name="Banfield J.F."/>
        </authorList>
    </citation>
    <scope>NUCLEOTIDE SEQUENCE [LARGE SCALE GENOMIC DNA]</scope>
</reference>
<evidence type="ECO:0000256" key="8">
    <source>
        <dbReference type="SAM" id="Phobius"/>
    </source>
</evidence>
<evidence type="ECO:0000256" key="5">
    <source>
        <dbReference type="ARBA" id="ARBA00022692"/>
    </source>
</evidence>
<feature type="transmembrane region" description="Helical" evidence="8">
    <location>
        <begin position="308"/>
        <end position="325"/>
    </location>
</feature>
<comment type="subcellular location">
    <subcellularLocation>
        <location evidence="1">Cell membrane</location>
        <topology evidence="1">Multi-pass membrane protein</topology>
    </subcellularLocation>
</comment>
<dbReference type="Proteomes" id="UP000034492">
    <property type="component" value="Unassembled WGS sequence"/>
</dbReference>
<evidence type="ECO:0000313" key="9">
    <source>
        <dbReference type="EMBL" id="KKQ10375.1"/>
    </source>
</evidence>
<comment type="caution">
    <text evidence="9">The sequence shown here is derived from an EMBL/GenBank/DDBJ whole genome shotgun (WGS) entry which is preliminary data.</text>
</comment>